<dbReference type="Pfam" id="PF08327">
    <property type="entry name" value="AHSA1"/>
    <property type="match status" value="1"/>
</dbReference>
<comment type="similarity">
    <text evidence="1">Belongs to the AHA1 family.</text>
</comment>
<reference evidence="3 4" key="1">
    <citation type="submission" date="2019-02" db="EMBL/GenBank/DDBJ databases">
        <title>Kribbella capetownensis sp. nov. and Kribbella speibonae sp. nov., isolated from soil.</title>
        <authorList>
            <person name="Curtis S.M."/>
            <person name="Norton I."/>
            <person name="Everest G.J."/>
            <person name="Meyers P.R."/>
        </authorList>
    </citation>
    <scope>NUCLEOTIDE SEQUENCE [LARGE SCALE GENOMIC DNA]</scope>
    <source>
        <strain evidence="3 4">NRRL B-24813</strain>
    </source>
</reference>
<dbReference type="InterPro" id="IPR013538">
    <property type="entry name" value="ASHA1/2-like_C"/>
</dbReference>
<evidence type="ECO:0000259" key="2">
    <source>
        <dbReference type="Pfam" id="PF08327"/>
    </source>
</evidence>
<evidence type="ECO:0000313" key="3">
    <source>
        <dbReference type="EMBL" id="TCC49240.1"/>
    </source>
</evidence>
<sequence>MFTLTQTVDAPPAEVARAFTEPEPFAAWFVADGFTTPADRVTIDARPGGLISAVFVSTDGSDEVPFTIRFGSVDLPRQVVLYVDDPEQVTIDLTESGEGRTRLDYRSTGLAPDHENEVRTGVAHMLGCLATYFK</sequence>
<proteinExistence type="inferred from homology"/>
<dbReference type="CDD" id="cd07814">
    <property type="entry name" value="SRPBCC_CalC_Aha1-like"/>
    <property type="match status" value="1"/>
</dbReference>
<dbReference type="Proteomes" id="UP000291144">
    <property type="component" value="Unassembled WGS sequence"/>
</dbReference>
<dbReference type="EMBL" id="SJKB01000027">
    <property type="protein sequence ID" value="TCC49240.1"/>
    <property type="molecule type" value="Genomic_DNA"/>
</dbReference>
<dbReference type="Gene3D" id="3.30.530.20">
    <property type="match status" value="1"/>
</dbReference>
<protein>
    <submittedName>
        <fullName evidence="3">SRPBCC domain-containing protein</fullName>
    </submittedName>
</protein>
<name>A0A4R0JRU8_9ACTN</name>
<gene>
    <name evidence="3" type="ORF">E0H73_42655</name>
</gene>
<evidence type="ECO:0000256" key="1">
    <source>
        <dbReference type="ARBA" id="ARBA00006817"/>
    </source>
</evidence>
<dbReference type="SUPFAM" id="SSF55961">
    <property type="entry name" value="Bet v1-like"/>
    <property type="match status" value="1"/>
</dbReference>
<dbReference type="AlphaFoldDB" id="A0A4R0JRU8"/>
<organism evidence="3 4">
    <name type="scientific">Kribbella pittospori</name>
    <dbReference type="NCBI Taxonomy" id="722689"/>
    <lineage>
        <taxon>Bacteria</taxon>
        <taxon>Bacillati</taxon>
        <taxon>Actinomycetota</taxon>
        <taxon>Actinomycetes</taxon>
        <taxon>Propionibacteriales</taxon>
        <taxon>Kribbellaceae</taxon>
        <taxon>Kribbella</taxon>
    </lineage>
</organism>
<comment type="caution">
    <text evidence="3">The sequence shown here is derived from an EMBL/GenBank/DDBJ whole genome shotgun (WGS) entry which is preliminary data.</text>
</comment>
<keyword evidence="4" id="KW-1185">Reference proteome</keyword>
<dbReference type="InterPro" id="IPR023393">
    <property type="entry name" value="START-like_dom_sf"/>
</dbReference>
<evidence type="ECO:0000313" key="4">
    <source>
        <dbReference type="Proteomes" id="UP000291144"/>
    </source>
</evidence>
<dbReference type="OrthoDB" id="3365660at2"/>
<feature type="domain" description="Activator of Hsp90 ATPase homologue 1/2-like C-terminal" evidence="2">
    <location>
        <begin position="9"/>
        <end position="133"/>
    </location>
</feature>
<accession>A0A4R0JRU8</accession>
<dbReference type="RefSeq" id="WP_131366521.1">
    <property type="nucleotide sequence ID" value="NZ_SJKB01000027.1"/>
</dbReference>